<dbReference type="Pfam" id="PF26002">
    <property type="entry name" value="Beta-barrel_AprE"/>
    <property type="match status" value="1"/>
</dbReference>
<protein>
    <recommendedName>
        <fullName evidence="9">Membrane fusion protein (MFP) family protein</fullName>
    </recommendedName>
</protein>
<dbReference type="Gene3D" id="2.40.50.100">
    <property type="match status" value="1"/>
</dbReference>
<evidence type="ECO:0000259" key="10">
    <source>
        <dbReference type="Pfam" id="PF25994"/>
    </source>
</evidence>
<dbReference type="InterPro" id="IPR050739">
    <property type="entry name" value="MFP"/>
</dbReference>
<evidence type="ECO:0000256" key="8">
    <source>
        <dbReference type="ARBA" id="ARBA00023136"/>
    </source>
</evidence>
<gene>
    <name evidence="12" type="ORF">OEZ60_01255</name>
</gene>
<proteinExistence type="inferred from homology"/>
<evidence type="ECO:0000256" key="2">
    <source>
        <dbReference type="ARBA" id="ARBA00009477"/>
    </source>
</evidence>
<evidence type="ECO:0000256" key="6">
    <source>
        <dbReference type="ARBA" id="ARBA00022692"/>
    </source>
</evidence>
<feature type="transmembrane region" description="Helical" evidence="9">
    <location>
        <begin position="30"/>
        <end position="49"/>
    </location>
</feature>
<feature type="domain" description="AprE-like long alpha-helical hairpin" evidence="10">
    <location>
        <begin position="106"/>
        <end position="294"/>
    </location>
</feature>
<dbReference type="PRINTS" id="PR01490">
    <property type="entry name" value="RTXTOXIND"/>
</dbReference>
<keyword evidence="5 9" id="KW-0997">Cell inner membrane</keyword>
<dbReference type="Proteomes" id="UP001209535">
    <property type="component" value="Unassembled WGS sequence"/>
</dbReference>
<name>A0ABT2WY77_9RHOB</name>
<evidence type="ECO:0000256" key="3">
    <source>
        <dbReference type="ARBA" id="ARBA00022448"/>
    </source>
</evidence>
<feature type="domain" description="AprE-like beta-barrel" evidence="11">
    <location>
        <begin position="337"/>
        <end position="427"/>
    </location>
</feature>
<evidence type="ECO:0000256" key="4">
    <source>
        <dbReference type="ARBA" id="ARBA00022475"/>
    </source>
</evidence>
<dbReference type="PANTHER" id="PTHR30386">
    <property type="entry name" value="MEMBRANE FUSION SUBUNIT OF EMRAB-TOLC MULTIDRUG EFFLUX PUMP"/>
    <property type="match status" value="1"/>
</dbReference>
<dbReference type="PANTHER" id="PTHR30386:SF17">
    <property type="entry name" value="ALKALINE PROTEASE SECRETION PROTEIN APRE"/>
    <property type="match status" value="1"/>
</dbReference>
<organism evidence="12 13">
    <name type="scientific">Albidovulum salinarum</name>
    <dbReference type="NCBI Taxonomy" id="2984153"/>
    <lineage>
        <taxon>Bacteria</taxon>
        <taxon>Pseudomonadati</taxon>
        <taxon>Pseudomonadota</taxon>
        <taxon>Alphaproteobacteria</taxon>
        <taxon>Rhodobacterales</taxon>
        <taxon>Paracoccaceae</taxon>
        <taxon>Albidovulum</taxon>
    </lineage>
</organism>
<comment type="similarity">
    <text evidence="2 9">Belongs to the membrane fusion protein (MFP) (TC 8.A.1) family.</text>
</comment>
<comment type="subcellular location">
    <subcellularLocation>
        <location evidence="1 9">Cell inner membrane</location>
        <topology evidence="1 9">Single-pass membrane protein</topology>
    </subcellularLocation>
</comment>
<reference evidence="12 13" key="1">
    <citation type="submission" date="2022-10" db="EMBL/GenBank/DDBJ databases">
        <title>Defluviimonas sp. nov., isolated from ocean surface sediments.</title>
        <authorList>
            <person name="He W."/>
            <person name="Wang L."/>
            <person name="Zhang D.-F."/>
        </authorList>
    </citation>
    <scope>NUCLEOTIDE SEQUENCE [LARGE SCALE GENOMIC DNA]</scope>
    <source>
        <strain evidence="12 13">WL0024</strain>
    </source>
</reference>
<dbReference type="Pfam" id="PF25994">
    <property type="entry name" value="HH_AprE"/>
    <property type="match status" value="1"/>
</dbReference>
<keyword evidence="13" id="KW-1185">Reference proteome</keyword>
<keyword evidence="7 9" id="KW-1133">Transmembrane helix</keyword>
<evidence type="ECO:0000259" key="11">
    <source>
        <dbReference type="Pfam" id="PF26002"/>
    </source>
</evidence>
<evidence type="ECO:0000256" key="1">
    <source>
        <dbReference type="ARBA" id="ARBA00004377"/>
    </source>
</evidence>
<accession>A0ABT2WY77</accession>
<evidence type="ECO:0000313" key="13">
    <source>
        <dbReference type="Proteomes" id="UP001209535"/>
    </source>
</evidence>
<sequence>MGTQLVVPQNPNYHAEEWYSEVPRSVSRHTIIGVALIIIAIGGFGFWAITAPLAAAVIAQGSFVATGHNKIIQHLEGGIIEEILVSEGDAVVKGQPLIHLEQTAALANQRELMLRRARLEAVNARLMSEFNGAERITFPSFLLDKGQDPEIIEIMDNQRLNFQTSRTKLESDVILLKTNISALDSRVTGYATHEDALRRQHILLQEDFVAKSSLLEQGLIRKTEVNAIERAMIDAEGQLGRLSADQAETQSLKEKYEQQIDLTYNEYRQAALDEMQAIQAELDSVREQSYNAVDVLRRSVISAPVSGTVVRMHYFTSGGVIEGGKAIAEILPKNAPLIIEAQVPRNDIDDVRLGQMATVRLVSLNQRTTPVLKGEVYYVSADSLPVDASNNLREVYVARVKLPASELERVKSFTPTPGMPAEIMIETAERTFFEYLVKPIVDSMSRAFREQ</sequence>
<keyword evidence="8 9" id="KW-0472">Membrane</keyword>
<dbReference type="InterPro" id="IPR058781">
    <property type="entry name" value="HH_AprE-like"/>
</dbReference>
<dbReference type="RefSeq" id="WP_263332416.1">
    <property type="nucleotide sequence ID" value="NZ_JAOVQO010000001.1"/>
</dbReference>
<dbReference type="InterPro" id="IPR010129">
    <property type="entry name" value="T1SS_HlyD"/>
</dbReference>
<evidence type="ECO:0000256" key="9">
    <source>
        <dbReference type="RuleBase" id="RU365093"/>
    </source>
</evidence>
<keyword evidence="4 9" id="KW-1003">Cell membrane</keyword>
<evidence type="ECO:0000256" key="7">
    <source>
        <dbReference type="ARBA" id="ARBA00022989"/>
    </source>
</evidence>
<dbReference type="Gene3D" id="2.40.30.170">
    <property type="match status" value="1"/>
</dbReference>
<keyword evidence="6 9" id="KW-0812">Transmembrane</keyword>
<evidence type="ECO:0000313" key="12">
    <source>
        <dbReference type="EMBL" id="MCU9846632.1"/>
    </source>
</evidence>
<evidence type="ECO:0000256" key="5">
    <source>
        <dbReference type="ARBA" id="ARBA00022519"/>
    </source>
</evidence>
<comment type="caution">
    <text evidence="12">The sequence shown here is derived from an EMBL/GenBank/DDBJ whole genome shotgun (WGS) entry which is preliminary data.</text>
</comment>
<keyword evidence="3 9" id="KW-0813">Transport</keyword>
<dbReference type="EMBL" id="JAOVQO010000001">
    <property type="protein sequence ID" value="MCU9846632.1"/>
    <property type="molecule type" value="Genomic_DNA"/>
</dbReference>
<dbReference type="InterPro" id="IPR058982">
    <property type="entry name" value="Beta-barrel_AprE"/>
</dbReference>
<dbReference type="NCBIfam" id="TIGR01843">
    <property type="entry name" value="type_I_hlyD"/>
    <property type="match status" value="1"/>
</dbReference>